<keyword evidence="1" id="KW-0547">Nucleotide-binding</keyword>
<dbReference type="GO" id="GO:0008716">
    <property type="term" value="F:D-alanine-D-alanine ligase activity"/>
    <property type="evidence" value="ECO:0007669"/>
    <property type="project" value="TreeGrafter"/>
</dbReference>
<dbReference type="PANTHER" id="PTHR23132:SF23">
    <property type="entry name" value="D-ALANINE--D-ALANINE LIGASE B"/>
    <property type="match status" value="1"/>
</dbReference>
<keyword evidence="1" id="KW-0067">ATP-binding</keyword>
<dbReference type="AlphaFoldDB" id="A0A326U0R8"/>
<dbReference type="Gene3D" id="3.40.50.20">
    <property type="match status" value="1"/>
</dbReference>
<sequence>MSQTLLQTSRGTTQVEHSTYLYDALILEAHLRQALATVRSLGRRGLQVAVMDQTRHAPAYESRWCRKAYICPTGDSAEIYFQTIKRCVEYTRPRVLFVSSNATAEIINRYRAKLEKRVRLALSPAPGLRIALDKEATLQMAREQGLSVPRTVTVTQEQDIKAALRDIGLPAILKPALSWTWETQPTQSLTSQLVITEEEAYRHATTLLQHGTGILIQQYLSGRREALHVFYAHERFYACFAQWAKRTDPPLGGASVLRQSIPVPPDTGKQAQQLVRTLSLEGYSEVEFRRDDRGTPYLMEINPRLSASIELAIRAGVDFPYMLYQWACGEPIPHVEGYKTGLWMRYLRGDFTTTLASMLRQGRPDGAPPLKAFLDFGLTFFQPMCYDYVDWRDPLPAIAAAKDFIHFACQQVKQRLHHP</sequence>
<dbReference type="PROSITE" id="PS50975">
    <property type="entry name" value="ATP_GRASP"/>
    <property type="match status" value="1"/>
</dbReference>
<dbReference type="Gene3D" id="3.30.470.20">
    <property type="entry name" value="ATP-grasp fold, B domain"/>
    <property type="match status" value="1"/>
</dbReference>
<dbReference type="GO" id="GO:0046872">
    <property type="term" value="F:metal ion binding"/>
    <property type="evidence" value="ECO:0007669"/>
    <property type="project" value="InterPro"/>
</dbReference>
<feature type="domain" description="ATP-grasp" evidence="2">
    <location>
        <begin position="138"/>
        <end position="328"/>
    </location>
</feature>
<dbReference type="RefSeq" id="WP_111325436.1">
    <property type="nucleotide sequence ID" value="NZ_BIFX01000001.1"/>
</dbReference>
<dbReference type="PROSITE" id="PS00867">
    <property type="entry name" value="CPSASE_2"/>
    <property type="match status" value="1"/>
</dbReference>
<dbReference type="SUPFAM" id="SSF56059">
    <property type="entry name" value="Glutathione synthetase ATP-binding domain-like"/>
    <property type="match status" value="1"/>
</dbReference>
<dbReference type="InterPro" id="IPR011761">
    <property type="entry name" value="ATP-grasp"/>
</dbReference>
<protein>
    <submittedName>
        <fullName evidence="3">Putative ATP-grasp superfamily ATP-dependent carboligase</fullName>
    </submittedName>
</protein>
<comment type="caution">
    <text evidence="3">The sequence shown here is derived from an EMBL/GenBank/DDBJ whole genome shotgun (WGS) entry which is preliminary data.</text>
</comment>
<evidence type="ECO:0000313" key="3">
    <source>
        <dbReference type="EMBL" id="PZW22941.1"/>
    </source>
</evidence>
<dbReference type="PANTHER" id="PTHR23132">
    <property type="entry name" value="D-ALANINE--D-ALANINE LIGASE"/>
    <property type="match status" value="1"/>
</dbReference>
<dbReference type="Proteomes" id="UP000248806">
    <property type="component" value="Unassembled WGS sequence"/>
</dbReference>
<dbReference type="GO" id="GO:0005524">
    <property type="term" value="F:ATP binding"/>
    <property type="evidence" value="ECO:0007669"/>
    <property type="project" value="UniProtKB-UniRule"/>
</dbReference>
<dbReference type="OrthoDB" id="5420347at2"/>
<evidence type="ECO:0000256" key="1">
    <source>
        <dbReference type="PROSITE-ProRule" id="PRU00409"/>
    </source>
</evidence>
<evidence type="ECO:0000313" key="4">
    <source>
        <dbReference type="Proteomes" id="UP000248806"/>
    </source>
</evidence>
<keyword evidence="4" id="KW-1185">Reference proteome</keyword>
<dbReference type="EMBL" id="QKUF01000028">
    <property type="protein sequence ID" value="PZW22941.1"/>
    <property type="molecule type" value="Genomic_DNA"/>
</dbReference>
<dbReference type="Gene3D" id="3.30.1490.20">
    <property type="entry name" value="ATP-grasp fold, A domain"/>
    <property type="match status" value="1"/>
</dbReference>
<organism evidence="3 4">
    <name type="scientific">Thermosporothrix hazakensis</name>
    <dbReference type="NCBI Taxonomy" id="644383"/>
    <lineage>
        <taxon>Bacteria</taxon>
        <taxon>Bacillati</taxon>
        <taxon>Chloroflexota</taxon>
        <taxon>Ktedonobacteria</taxon>
        <taxon>Ktedonobacterales</taxon>
        <taxon>Thermosporotrichaceae</taxon>
        <taxon>Thermosporothrix</taxon>
    </lineage>
</organism>
<accession>A0A326U0R8</accession>
<name>A0A326U0R8_THEHA</name>
<dbReference type="InterPro" id="IPR005479">
    <property type="entry name" value="CPAse_ATP-bd"/>
</dbReference>
<reference evidence="3 4" key="1">
    <citation type="submission" date="2018-06" db="EMBL/GenBank/DDBJ databases">
        <title>Genomic Encyclopedia of Archaeal and Bacterial Type Strains, Phase II (KMG-II): from individual species to whole genera.</title>
        <authorList>
            <person name="Goeker M."/>
        </authorList>
    </citation>
    <scope>NUCLEOTIDE SEQUENCE [LARGE SCALE GENOMIC DNA]</scope>
    <source>
        <strain evidence="3 4">ATCC BAA-1881</strain>
    </source>
</reference>
<keyword evidence="3" id="KW-0436">Ligase</keyword>
<evidence type="ECO:0000259" key="2">
    <source>
        <dbReference type="PROSITE" id="PS50975"/>
    </source>
</evidence>
<dbReference type="InterPro" id="IPR013815">
    <property type="entry name" value="ATP_grasp_subdomain_1"/>
</dbReference>
<dbReference type="Pfam" id="PF15632">
    <property type="entry name" value="ATPgrasp_Ter"/>
    <property type="match status" value="1"/>
</dbReference>
<gene>
    <name evidence="3" type="ORF">EI42_05153</name>
</gene>
<proteinExistence type="predicted"/>